<dbReference type="InParanoid" id="A0A068V3R6"/>
<dbReference type="EMBL" id="HG739179">
    <property type="protein sequence ID" value="CDP15144.1"/>
    <property type="molecule type" value="Genomic_DNA"/>
</dbReference>
<gene>
    <name evidence="2" type="ORF">GSCOC_T00042734001</name>
</gene>
<protein>
    <recommendedName>
        <fullName evidence="1">26S proteasome non-ATPase regulatory subunit 1/RPN2 N-terminal domain-containing protein</fullName>
    </recommendedName>
</protein>
<dbReference type="Proteomes" id="UP000295252">
    <property type="component" value="Chromosome V"/>
</dbReference>
<dbReference type="Gramene" id="CDP15144">
    <property type="protein sequence ID" value="CDP15144"/>
    <property type="gene ID" value="GSCOC_T00042734001"/>
</dbReference>
<keyword evidence="3" id="KW-1185">Reference proteome</keyword>
<sequence>MHRTLIIETIYEDEEFDETQRQLAALLASKIQRCFCCIFNSLLPNCSFATCLVYLTFSDNVSEDLDYVWTILAKAIDECPDLKTKAAKSNKATKIDPRSKAIVERMLDKYIINRRYQ</sequence>
<dbReference type="STRING" id="49390.A0A068V3R6"/>
<dbReference type="AlphaFoldDB" id="A0A068V3R6"/>
<dbReference type="Pfam" id="PF21505">
    <property type="entry name" value="RPN2_N"/>
    <property type="match status" value="1"/>
</dbReference>
<dbReference type="OrthoDB" id="1669119at2759"/>
<proteinExistence type="predicted"/>
<dbReference type="InterPro" id="IPR048570">
    <property type="entry name" value="PSMD1_RPN2_N"/>
</dbReference>
<dbReference type="PhylomeDB" id="A0A068V3R6"/>
<evidence type="ECO:0000259" key="1">
    <source>
        <dbReference type="Pfam" id="PF21505"/>
    </source>
</evidence>
<accession>A0A068V3R6</accession>
<evidence type="ECO:0000313" key="3">
    <source>
        <dbReference type="Proteomes" id="UP000295252"/>
    </source>
</evidence>
<evidence type="ECO:0000313" key="2">
    <source>
        <dbReference type="EMBL" id="CDP15144.1"/>
    </source>
</evidence>
<dbReference type="OMA" id="PNCSFAT"/>
<feature type="domain" description="26S proteasome non-ATPase regulatory subunit 1/RPN2 N-terminal" evidence="1">
    <location>
        <begin position="7"/>
        <end position="116"/>
    </location>
</feature>
<organism evidence="2 3">
    <name type="scientific">Coffea canephora</name>
    <name type="common">Robusta coffee</name>
    <dbReference type="NCBI Taxonomy" id="49390"/>
    <lineage>
        <taxon>Eukaryota</taxon>
        <taxon>Viridiplantae</taxon>
        <taxon>Streptophyta</taxon>
        <taxon>Embryophyta</taxon>
        <taxon>Tracheophyta</taxon>
        <taxon>Spermatophyta</taxon>
        <taxon>Magnoliopsida</taxon>
        <taxon>eudicotyledons</taxon>
        <taxon>Gunneridae</taxon>
        <taxon>Pentapetalae</taxon>
        <taxon>asterids</taxon>
        <taxon>lamiids</taxon>
        <taxon>Gentianales</taxon>
        <taxon>Rubiaceae</taxon>
        <taxon>Ixoroideae</taxon>
        <taxon>Gardenieae complex</taxon>
        <taxon>Bertiereae - Coffeeae clade</taxon>
        <taxon>Coffeeae</taxon>
        <taxon>Coffea</taxon>
    </lineage>
</organism>
<name>A0A068V3R6_COFCA</name>
<reference evidence="3" key="1">
    <citation type="journal article" date="2014" name="Science">
        <title>The coffee genome provides insight into the convergent evolution of caffeine biosynthesis.</title>
        <authorList>
            <person name="Denoeud F."/>
            <person name="Carretero-Paulet L."/>
            <person name="Dereeper A."/>
            <person name="Droc G."/>
            <person name="Guyot R."/>
            <person name="Pietrella M."/>
            <person name="Zheng C."/>
            <person name="Alberti A."/>
            <person name="Anthony F."/>
            <person name="Aprea G."/>
            <person name="Aury J.M."/>
            <person name="Bento P."/>
            <person name="Bernard M."/>
            <person name="Bocs S."/>
            <person name="Campa C."/>
            <person name="Cenci A."/>
            <person name="Combes M.C."/>
            <person name="Crouzillat D."/>
            <person name="Da Silva C."/>
            <person name="Daddiego L."/>
            <person name="De Bellis F."/>
            <person name="Dussert S."/>
            <person name="Garsmeur O."/>
            <person name="Gayraud T."/>
            <person name="Guignon V."/>
            <person name="Jahn K."/>
            <person name="Jamilloux V."/>
            <person name="Joet T."/>
            <person name="Labadie K."/>
            <person name="Lan T."/>
            <person name="Leclercq J."/>
            <person name="Lepelley M."/>
            <person name="Leroy T."/>
            <person name="Li L.T."/>
            <person name="Librado P."/>
            <person name="Lopez L."/>
            <person name="Munoz A."/>
            <person name="Noel B."/>
            <person name="Pallavicini A."/>
            <person name="Perrotta G."/>
            <person name="Poncet V."/>
            <person name="Pot D."/>
            <person name="Priyono X."/>
            <person name="Rigoreau M."/>
            <person name="Rouard M."/>
            <person name="Rozas J."/>
            <person name="Tranchant-Dubreuil C."/>
            <person name="VanBuren R."/>
            <person name="Zhang Q."/>
            <person name="Andrade A.C."/>
            <person name="Argout X."/>
            <person name="Bertrand B."/>
            <person name="de Kochko A."/>
            <person name="Graziosi G."/>
            <person name="Henry R.J."/>
            <person name="Jayarama X."/>
            <person name="Ming R."/>
            <person name="Nagai C."/>
            <person name="Rounsley S."/>
            <person name="Sankoff D."/>
            <person name="Giuliano G."/>
            <person name="Albert V.A."/>
            <person name="Wincker P."/>
            <person name="Lashermes P."/>
        </authorList>
    </citation>
    <scope>NUCLEOTIDE SEQUENCE [LARGE SCALE GENOMIC DNA]</scope>
    <source>
        <strain evidence="3">cv. DH200-94</strain>
    </source>
</reference>